<evidence type="ECO:0000256" key="1">
    <source>
        <dbReference type="SAM" id="MobiDB-lite"/>
    </source>
</evidence>
<organism evidence="2 3">
    <name type="scientific">Stylosanthes scabra</name>
    <dbReference type="NCBI Taxonomy" id="79078"/>
    <lineage>
        <taxon>Eukaryota</taxon>
        <taxon>Viridiplantae</taxon>
        <taxon>Streptophyta</taxon>
        <taxon>Embryophyta</taxon>
        <taxon>Tracheophyta</taxon>
        <taxon>Spermatophyta</taxon>
        <taxon>Magnoliopsida</taxon>
        <taxon>eudicotyledons</taxon>
        <taxon>Gunneridae</taxon>
        <taxon>Pentapetalae</taxon>
        <taxon>rosids</taxon>
        <taxon>fabids</taxon>
        <taxon>Fabales</taxon>
        <taxon>Fabaceae</taxon>
        <taxon>Papilionoideae</taxon>
        <taxon>50 kb inversion clade</taxon>
        <taxon>dalbergioids sensu lato</taxon>
        <taxon>Dalbergieae</taxon>
        <taxon>Pterocarpus clade</taxon>
        <taxon>Stylosanthes</taxon>
    </lineage>
</organism>
<comment type="caution">
    <text evidence="2">The sequence shown here is derived from an EMBL/GenBank/DDBJ whole genome shotgun (WGS) entry which is preliminary data.</text>
</comment>
<evidence type="ECO:0000313" key="2">
    <source>
        <dbReference type="EMBL" id="MED6167512.1"/>
    </source>
</evidence>
<sequence length="128" mass="13310">MDSSANDVAPNEDGCEETVRGSFDDDVNMGLPVTEELGGGDEQNSFKRGRSGDEQNGFVSRTTEQKERGGDDPQTLSSDEQNEDGAVDGGHGKAAATSWKNRTAQQQGLRAATMFLGGGGLVGDGGGR</sequence>
<accession>A0ABU6V1L8</accession>
<protein>
    <submittedName>
        <fullName evidence="2">Uncharacterized protein</fullName>
    </submittedName>
</protein>
<dbReference type="Proteomes" id="UP001341840">
    <property type="component" value="Unassembled WGS sequence"/>
</dbReference>
<evidence type="ECO:0000313" key="3">
    <source>
        <dbReference type="Proteomes" id="UP001341840"/>
    </source>
</evidence>
<keyword evidence="3" id="KW-1185">Reference proteome</keyword>
<dbReference type="EMBL" id="JASCZI010151041">
    <property type="protein sequence ID" value="MED6167512.1"/>
    <property type="molecule type" value="Genomic_DNA"/>
</dbReference>
<name>A0ABU6V1L8_9FABA</name>
<feature type="region of interest" description="Disordered" evidence="1">
    <location>
        <begin position="1"/>
        <end position="106"/>
    </location>
</feature>
<reference evidence="2 3" key="1">
    <citation type="journal article" date="2023" name="Plants (Basel)">
        <title>Bridging the Gap: Combining Genomics and Transcriptomics Approaches to Understand Stylosanthes scabra, an Orphan Legume from the Brazilian Caatinga.</title>
        <authorList>
            <person name="Ferreira-Neto J.R.C."/>
            <person name="da Silva M.D."/>
            <person name="Binneck E."/>
            <person name="de Melo N.F."/>
            <person name="da Silva R.H."/>
            <person name="de Melo A.L.T.M."/>
            <person name="Pandolfi V."/>
            <person name="Bustamante F.O."/>
            <person name="Brasileiro-Vidal A.C."/>
            <person name="Benko-Iseppon A.M."/>
        </authorList>
    </citation>
    <scope>NUCLEOTIDE SEQUENCE [LARGE SCALE GENOMIC DNA]</scope>
    <source>
        <tissue evidence="2">Leaves</tissue>
    </source>
</reference>
<gene>
    <name evidence="2" type="ORF">PIB30_003484</name>
</gene>
<proteinExistence type="predicted"/>